<feature type="non-terminal residue" evidence="2">
    <location>
        <position position="1"/>
    </location>
</feature>
<sequence length="774" mass="86432">RSEPFERCDPCKPPESSKRSDSFERCDPCKPPEWNKRSEPFERCDPCQPPESSKSVFSKESHEQERYQLPCQQDDTEANTENFNVSVNDDKNRHVDSTPSDCNKNRDICEQRKTNSKTQETYDFCEKYRDSGGYRSTIKPKRYHKEDKNKCPPPMCKEKDESPPCPERNEHILGFGPGNIDDCGPCTGNSDPEPMPAKAKNYSGAYAEKHISGFEDHWDERTCDQDEAKVDGRRIKDSLEGRTTKKQCPCDEIPLSETKRNKYTGKESCLPQSEKEGYAFTPCRDPPFFYKHSDNSDEERHKLSSPCRDPPKCKNLDKQLGNKNDAEASNSHYRASIESHHLDSDIRSTTKFKFMKRCDSEKNSKIHSGQENTLEDSVETRLKPSGNVSPCRDRSLQDMCSAAAKIMDALPSTPGSKSKCVEMHQGLFSNQPGMSVSIEDTRRVTVQHRVLEENTTRADSSKNSNKLGNQQDDVSPIKTTGAVDDLKNVKQPSMLTGKNRSSKRHYYTSDINKGQHLPTTSNMDGVESCEPYADKAREKSKVPNRKRTGLAGPSSSAVDDGDLCQIKVNSGDKVSEGPQTTSATCEEASEHYCSPYNKFQAPSIKSPKRSMFDKHHTHVPEKSNPCSENNSLSFQKALNGSRSSSSKRSPGKMNNFKKQKPYASSKSESQKGPQNSSKPNWLSQPKPKTSLTRCEGLQEATNSDNQSISPSPVSLETASGSATDQDCSWACEEDNSPSPCVECGGAPQPARLEDVEIAAEPSHECMHRSLLLTS</sequence>
<feature type="compositionally biased region" description="Polar residues" evidence="1">
    <location>
        <begin position="699"/>
        <end position="725"/>
    </location>
</feature>
<feature type="region of interest" description="Disordered" evidence="1">
    <location>
        <begin position="1"/>
        <end position="102"/>
    </location>
</feature>
<evidence type="ECO:0000313" key="2">
    <source>
        <dbReference type="EMBL" id="RUS74275.1"/>
    </source>
</evidence>
<feature type="compositionally biased region" description="Basic and acidic residues" evidence="1">
    <location>
        <begin position="57"/>
        <end position="66"/>
    </location>
</feature>
<evidence type="ECO:0000313" key="3">
    <source>
        <dbReference type="Proteomes" id="UP000271974"/>
    </source>
</evidence>
<feature type="compositionally biased region" description="Basic and acidic residues" evidence="1">
    <location>
        <begin position="610"/>
        <end position="621"/>
    </location>
</feature>
<evidence type="ECO:0000256" key="1">
    <source>
        <dbReference type="SAM" id="MobiDB-lite"/>
    </source>
</evidence>
<gene>
    <name evidence="2" type="ORF">EGW08_017950</name>
</gene>
<feature type="compositionally biased region" description="Polar residues" evidence="1">
    <location>
        <begin position="624"/>
        <end position="640"/>
    </location>
</feature>
<organism evidence="2 3">
    <name type="scientific">Elysia chlorotica</name>
    <name type="common">Eastern emerald elysia</name>
    <name type="synonym">Sea slug</name>
    <dbReference type="NCBI Taxonomy" id="188477"/>
    <lineage>
        <taxon>Eukaryota</taxon>
        <taxon>Metazoa</taxon>
        <taxon>Spiralia</taxon>
        <taxon>Lophotrochozoa</taxon>
        <taxon>Mollusca</taxon>
        <taxon>Gastropoda</taxon>
        <taxon>Heterobranchia</taxon>
        <taxon>Euthyneura</taxon>
        <taxon>Panpulmonata</taxon>
        <taxon>Sacoglossa</taxon>
        <taxon>Placobranchoidea</taxon>
        <taxon>Plakobranchidae</taxon>
        <taxon>Elysia</taxon>
    </lineage>
</organism>
<feature type="compositionally biased region" description="Basic and acidic residues" evidence="1">
    <location>
        <begin position="449"/>
        <end position="460"/>
    </location>
</feature>
<protein>
    <submittedName>
        <fullName evidence="2">Uncharacterized protein</fullName>
    </submittedName>
</protein>
<accession>A0A3S1H8H4</accession>
<feature type="compositionally biased region" description="Basic and acidic residues" evidence="1">
    <location>
        <begin position="144"/>
        <end position="171"/>
    </location>
</feature>
<feature type="compositionally biased region" description="Basic and acidic residues" evidence="1">
    <location>
        <begin position="1"/>
        <end position="45"/>
    </location>
</feature>
<dbReference type="AlphaFoldDB" id="A0A3S1H8H4"/>
<name>A0A3S1H8H4_ELYCH</name>
<comment type="caution">
    <text evidence="2">The sequence shown here is derived from an EMBL/GenBank/DDBJ whole genome shotgun (WGS) entry which is preliminary data.</text>
</comment>
<feature type="compositionally biased region" description="Basic and acidic residues" evidence="1">
    <location>
        <begin position="532"/>
        <end position="541"/>
    </location>
</feature>
<feature type="region of interest" description="Disordered" evidence="1">
    <location>
        <begin position="291"/>
        <end position="326"/>
    </location>
</feature>
<feature type="compositionally biased region" description="Basic and acidic residues" evidence="1">
    <location>
        <begin position="291"/>
        <end position="302"/>
    </location>
</feature>
<feature type="compositionally biased region" description="Polar residues" evidence="1">
    <location>
        <begin position="461"/>
        <end position="473"/>
    </location>
</feature>
<feature type="compositionally biased region" description="Polar residues" evidence="1">
    <location>
        <begin position="490"/>
        <end position="499"/>
    </location>
</feature>
<dbReference type="EMBL" id="RQTK01000847">
    <property type="protein sequence ID" value="RUS74275.1"/>
    <property type="molecule type" value="Genomic_DNA"/>
</dbReference>
<reference evidence="2 3" key="1">
    <citation type="submission" date="2019-01" db="EMBL/GenBank/DDBJ databases">
        <title>A draft genome assembly of the solar-powered sea slug Elysia chlorotica.</title>
        <authorList>
            <person name="Cai H."/>
            <person name="Li Q."/>
            <person name="Fang X."/>
            <person name="Li J."/>
            <person name="Curtis N.E."/>
            <person name="Altenburger A."/>
            <person name="Shibata T."/>
            <person name="Feng M."/>
            <person name="Maeda T."/>
            <person name="Schwartz J.A."/>
            <person name="Shigenobu S."/>
            <person name="Lundholm N."/>
            <person name="Nishiyama T."/>
            <person name="Yang H."/>
            <person name="Hasebe M."/>
            <person name="Li S."/>
            <person name="Pierce S.K."/>
            <person name="Wang J."/>
        </authorList>
    </citation>
    <scope>NUCLEOTIDE SEQUENCE [LARGE SCALE GENOMIC DNA]</scope>
    <source>
        <strain evidence="2">EC2010</strain>
        <tissue evidence="2">Whole organism of an adult</tissue>
    </source>
</reference>
<proteinExistence type="predicted"/>
<keyword evidence="3" id="KW-1185">Reference proteome</keyword>
<feature type="region of interest" description="Disordered" evidence="1">
    <location>
        <begin position="136"/>
        <end position="173"/>
    </location>
</feature>
<feature type="region of interest" description="Disordered" evidence="1">
    <location>
        <begin position="449"/>
        <end position="725"/>
    </location>
</feature>
<feature type="compositionally biased region" description="Polar residues" evidence="1">
    <location>
        <begin position="509"/>
        <end position="523"/>
    </location>
</feature>
<feature type="compositionally biased region" description="Polar residues" evidence="1">
    <location>
        <begin position="662"/>
        <end position="692"/>
    </location>
</feature>
<dbReference type="Proteomes" id="UP000271974">
    <property type="component" value="Unassembled WGS sequence"/>
</dbReference>
<feature type="region of interest" description="Disordered" evidence="1">
    <location>
        <begin position="363"/>
        <end position="393"/>
    </location>
</feature>